<organism evidence="2 3">
    <name type="scientific">Novosphingobium beihaiensis</name>
    <dbReference type="NCBI Taxonomy" id="2930389"/>
    <lineage>
        <taxon>Bacteria</taxon>
        <taxon>Pseudomonadati</taxon>
        <taxon>Pseudomonadota</taxon>
        <taxon>Alphaproteobacteria</taxon>
        <taxon>Sphingomonadales</taxon>
        <taxon>Sphingomonadaceae</taxon>
        <taxon>Novosphingobium</taxon>
    </lineage>
</organism>
<dbReference type="EMBL" id="JALHLG010000035">
    <property type="protein sequence ID" value="MCJ2188446.1"/>
    <property type="molecule type" value="Genomic_DNA"/>
</dbReference>
<dbReference type="InterPro" id="IPR037523">
    <property type="entry name" value="VOC_core"/>
</dbReference>
<sequence length="216" mass="22933">MKAQIEFFTQAVGMKLVGLIPMHGVEGASHSFLQAGKDCYLSFVEVEGVQIAPEIGVSHPQDITSSVAGGAMQHVSFNVDTLQDMLDLRDRLRSHGYAVVGPLDHGLSQSMYLGAPEGILLEFATGDTSQGLTPAWMDKSVAEKLGISPEELARYIDPEAYAGSGGAVPQPKGDGMMFPTPIPPPMFEAVGYMDDAQLRQALNFAPDAHASAEAQG</sequence>
<proteinExistence type="predicted"/>
<evidence type="ECO:0000313" key="3">
    <source>
        <dbReference type="Proteomes" id="UP001202281"/>
    </source>
</evidence>
<dbReference type="InterPro" id="IPR029068">
    <property type="entry name" value="Glyas_Bleomycin-R_OHBP_Dase"/>
</dbReference>
<accession>A0ABT0BUD3</accession>
<keyword evidence="3" id="KW-1185">Reference proteome</keyword>
<evidence type="ECO:0000313" key="2">
    <source>
        <dbReference type="EMBL" id="MCJ2188446.1"/>
    </source>
</evidence>
<feature type="domain" description="VOC" evidence="1">
    <location>
        <begin position="1"/>
        <end position="126"/>
    </location>
</feature>
<gene>
    <name evidence="2" type="ORF">MTR66_16690</name>
</gene>
<dbReference type="SUPFAM" id="SSF54593">
    <property type="entry name" value="Glyoxalase/Bleomycin resistance protein/Dihydroxybiphenyl dioxygenase"/>
    <property type="match status" value="1"/>
</dbReference>
<comment type="caution">
    <text evidence="2">The sequence shown here is derived from an EMBL/GenBank/DDBJ whole genome shotgun (WGS) entry which is preliminary data.</text>
</comment>
<dbReference type="PROSITE" id="PS51819">
    <property type="entry name" value="VOC"/>
    <property type="match status" value="1"/>
</dbReference>
<dbReference type="Pfam" id="PF00903">
    <property type="entry name" value="Glyoxalase"/>
    <property type="match status" value="1"/>
</dbReference>
<evidence type="ECO:0000259" key="1">
    <source>
        <dbReference type="PROSITE" id="PS51819"/>
    </source>
</evidence>
<dbReference type="Proteomes" id="UP001202281">
    <property type="component" value="Unassembled WGS sequence"/>
</dbReference>
<reference evidence="2 3" key="1">
    <citation type="submission" date="2022-04" db="EMBL/GenBank/DDBJ databases">
        <title>Identification of a novel bacterium isolated from mangrove sediments.</title>
        <authorList>
            <person name="Pan X."/>
        </authorList>
    </citation>
    <scope>NUCLEOTIDE SEQUENCE [LARGE SCALE GENOMIC DNA]</scope>
    <source>
        <strain evidence="2 3">B2638</strain>
    </source>
</reference>
<name>A0ABT0BUD3_9SPHN</name>
<dbReference type="Gene3D" id="3.10.180.10">
    <property type="entry name" value="2,3-Dihydroxybiphenyl 1,2-Dioxygenase, domain 1"/>
    <property type="match status" value="1"/>
</dbReference>
<protein>
    <submittedName>
        <fullName evidence="2">VOC family protein</fullName>
    </submittedName>
</protein>
<dbReference type="InterPro" id="IPR004360">
    <property type="entry name" value="Glyas_Fos-R_dOase_dom"/>
</dbReference>